<accession>A0A3L6DBK5</accession>
<evidence type="ECO:0000313" key="1">
    <source>
        <dbReference type="EMBL" id="PWZ05984.1"/>
    </source>
</evidence>
<organism evidence="1">
    <name type="scientific">Zea mays</name>
    <name type="common">Maize</name>
    <dbReference type="NCBI Taxonomy" id="4577"/>
    <lineage>
        <taxon>Eukaryota</taxon>
        <taxon>Viridiplantae</taxon>
        <taxon>Streptophyta</taxon>
        <taxon>Embryophyta</taxon>
        <taxon>Tracheophyta</taxon>
        <taxon>Spermatophyta</taxon>
        <taxon>Magnoliopsida</taxon>
        <taxon>Liliopsida</taxon>
        <taxon>Poales</taxon>
        <taxon>Poaceae</taxon>
        <taxon>PACMAD clade</taxon>
        <taxon>Panicoideae</taxon>
        <taxon>Andropogonodae</taxon>
        <taxon>Andropogoneae</taxon>
        <taxon>Tripsacinae</taxon>
        <taxon>Zea</taxon>
    </lineage>
</organism>
<name>A0A3L6DBK5_MAIZE</name>
<dbReference type="AlphaFoldDB" id="A0A3L6DBK5"/>
<dbReference type="EMBL" id="NCVQ01000010">
    <property type="protein sequence ID" value="PWZ05984.1"/>
    <property type="molecule type" value="Genomic_DNA"/>
</dbReference>
<protein>
    <submittedName>
        <fullName evidence="1">Uncharacterized protein</fullName>
    </submittedName>
</protein>
<feature type="non-terminal residue" evidence="1">
    <location>
        <position position="1"/>
    </location>
</feature>
<sequence>IAIRRTIRKINYPDRIVTSYRALTTDQID</sequence>
<reference evidence="1" key="1">
    <citation type="journal article" date="2018" name="Nat. Genet.">
        <title>Extensive intraspecific gene order and gene structural variations between Mo17 and other maize genomes.</title>
        <authorList>
            <person name="Sun S."/>
            <person name="Zhou Y."/>
            <person name="Chen J."/>
            <person name="Shi J."/>
            <person name="Zhao H."/>
            <person name="Zhao H."/>
            <person name="Song W."/>
            <person name="Zhang M."/>
            <person name="Cui Y."/>
            <person name="Dong X."/>
            <person name="Liu H."/>
            <person name="Ma X."/>
            <person name="Jiao Y."/>
            <person name="Wang B."/>
            <person name="Wei X."/>
            <person name="Stein J.C."/>
            <person name="Glaubitz J.C."/>
            <person name="Lu F."/>
            <person name="Yu G."/>
            <person name="Liang C."/>
            <person name="Fengler K."/>
            <person name="Li B."/>
            <person name="Rafalski A."/>
            <person name="Schnable P.S."/>
            <person name="Ware D.H."/>
            <person name="Buckler E.S."/>
            <person name="Lai J."/>
        </authorList>
    </citation>
    <scope>NUCLEOTIDE SEQUENCE [LARGE SCALE GENOMIC DNA]</scope>
    <source>
        <tissue evidence="1">Seedling</tissue>
    </source>
</reference>
<proteinExistence type="predicted"/>
<gene>
    <name evidence="1" type="ORF">Zm00014a_000226</name>
</gene>
<comment type="caution">
    <text evidence="1">The sequence shown here is derived from an EMBL/GenBank/DDBJ whole genome shotgun (WGS) entry which is preliminary data.</text>
</comment>
<dbReference type="Proteomes" id="UP000251960">
    <property type="component" value="Chromosome 9"/>
</dbReference>